<evidence type="ECO:0000313" key="1">
    <source>
        <dbReference type="EMBL" id="CAK5085557.1"/>
    </source>
</evidence>
<protein>
    <submittedName>
        <fullName evidence="1">Uncharacterized protein</fullName>
    </submittedName>
</protein>
<dbReference type="Proteomes" id="UP001497535">
    <property type="component" value="Unassembled WGS sequence"/>
</dbReference>
<name>A0ACB1A2C6_MELEN</name>
<proteinExistence type="predicted"/>
<accession>A0ACB1A2C6</accession>
<reference evidence="1" key="1">
    <citation type="submission" date="2023-11" db="EMBL/GenBank/DDBJ databases">
        <authorList>
            <person name="Poullet M."/>
        </authorList>
    </citation>
    <scope>NUCLEOTIDE SEQUENCE</scope>
    <source>
        <strain evidence="1">E1834</strain>
    </source>
</reference>
<evidence type="ECO:0000313" key="2">
    <source>
        <dbReference type="Proteomes" id="UP001497535"/>
    </source>
</evidence>
<dbReference type="EMBL" id="CAVMJV010000057">
    <property type="protein sequence ID" value="CAK5085557.1"/>
    <property type="molecule type" value="Genomic_DNA"/>
</dbReference>
<comment type="caution">
    <text evidence="1">The sequence shown here is derived from an EMBL/GenBank/DDBJ whole genome shotgun (WGS) entry which is preliminary data.</text>
</comment>
<sequence>MALRQGGRATRWACPTFNYSFTAPHSMMAALGPFMGFPTSAFYAGIPSTGNQLAHHAQSLMYGHYGNTSYGQQQQMQQMMMAVARHTNNQQQQYNNNTRGRQHTQTNLSSNITTSSTINLPIFNSLALTTTSSSATSATSSSVFPLSGFSHLSSINPNERRKQRRIRTTFSSAQLQQLECSFAETHYPDIYMREELALRIELTEARVQVWFQNRRAKWRKHEKQRKLKEEEDETSATINIINGLTCSSENNNVLCSTSNNNFAEGIEANWKRG</sequence>
<keyword evidence="2" id="KW-1185">Reference proteome</keyword>
<gene>
    <name evidence="1" type="ORF">MENTE1834_LOCUS33015</name>
</gene>
<organism evidence="1 2">
    <name type="scientific">Meloidogyne enterolobii</name>
    <name type="common">Root-knot nematode worm</name>
    <name type="synonym">Meloidogyne mayaguensis</name>
    <dbReference type="NCBI Taxonomy" id="390850"/>
    <lineage>
        <taxon>Eukaryota</taxon>
        <taxon>Metazoa</taxon>
        <taxon>Ecdysozoa</taxon>
        <taxon>Nematoda</taxon>
        <taxon>Chromadorea</taxon>
        <taxon>Rhabditida</taxon>
        <taxon>Tylenchina</taxon>
        <taxon>Tylenchomorpha</taxon>
        <taxon>Tylenchoidea</taxon>
        <taxon>Meloidogynidae</taxon>
        <taxon>Meloidogyninae</taxon>
        <taxon>Meloidogyne</taxon>
    </lineage>
</organism>